<reference evidence="1 2" key="1">
    <citation type="submission" date="2018-10" db="EMBL/GenBank/DDBJ databases">
        <title>A high-quality apple genome assembly.</title>
        <authorList>
            <person name="Hu J."/>
        </authorList>
    </citation>
    <scope>NUCLEOTIDE SEQUENCE [LARGE SCALE GENOMIC DNA]</scope>
    <source>
        <strain evidence="2">cv. HFTH1</strain>
        <tissue evidence="1">Young leaf</tissue>
    </source>
</reference>
<evidence type="ECO:0000313" key="2">
    <source>
        <dbReference type="Proteomes" id="UP000290289"/>
    </source>
</evidence>
<dbReference type="GO" id="GO:0003723">
    <property type="term" value="F:RNA binding"/>
    <property type="evidence" value="ECO:0007669"/>
    <property type="project" value="InterPro"/>
</dbReference>
<dbReference type="InterPro" id="IPR046960">
    <property type="entry name" value="PPR_At4g14850-like_plant"/>
</dbReference>
<evidence type="ECO:0000313" key="1">
    <source>
        <dbReference type="EMBL" id="RXI08983.1"/>
    </source>
</evidence>
<dbReference type="InterPro" id="IPR046848">
    <property type="entry name" value="E_motif"/>
</dbReference>
<gene>
    <name evidence="1" type="ORF">DVH24_023127</name>
</gene>
<organism evidence="1 2">
    <name type="scientific">Malus domestica</name>
    <name type="common">Apple</name>
    <name type="synonym">Pyrus malus</name>
    <dbReference type="NCBI Taxonomy" id="3750"/>
    <lineage>
        <taxon>Eukaryota</taxon>
        <taxon>Viridiplantae</taxon>
        <taxon>Streptophyta</taxon>
        <taxon>Embryophyta</taxon>
        <taxon>Tracheophyta</taxon>
        <taxon>Spermatophyta</taxon>
        <taxon>Magnoliopsida</taxon>
        <taxon>eudicotyledons</taxon>
        <taxon>Gunneridae</taxon>
        <taxon>Pentapetalae</taxon>
        <taxon>rosids</taxon>
        <taxon>fabids</taxon>
        <taxon>Rosales</taxon>
        <taxon>Rosaceae</taxon>
        <taxon>Amygdaloideae</taxon>
        <taxon>Maleae</taxon>
        <taxon>Malus</taxon>
    </lineage>
</organism>
<dbReference type="GO" id="GO:0009451">
    <property type="term" value="P:RNA modification"/>
    <property type="evidence" value="ECO:0007669"/>
    <property type="project" value="InterPro"/>
</dbReference>
<accession>A0A498KVM8</accession>
<protein>
    <submittedName>
        <fullName evidence="1">Uncharacterized protein</fullName>
    </submittedName>
</protein>
<dbReference type="PANTHER" id="PTHR47926">
    <property type="entry name" value="PENTATRICOPEPTIDE REPEAT-CONTAINING PROTEIN"/>
    <property type="match status" value="1"/>
</dbReference>
<proteinExistence type="predicted"/>
<dbReference type="Pfam" id="PF20431">
    <property type="entry name" value="E_motif"/>
    <property type="match status" value="1"/>
</dbReference>
<dbReference type="Proteomes" id="UP000290289">
    <property type="component" value="Chromosome 1"/>
</dbReference>
<dbReference type="AlphaFoldDB" id="A0A498KVM8"/>
<sequence>MGSFIRCICRVHSNAELGEIALSHLVKLEPRNAANYIVLSDIRAHSSRWGDSGKTRSMMSDTGLKRTPGCSWVEVEIRVQPSRVGDYNYPSPT</sequence>
<dbReference type="EMBL" id="RDQH01000327">
    <property type="protein sequence ID" value="RXI08983.1"/>
    <property type="molecule type" value="Genomic_DNA"/>
</dbReference>
<keyword evidence="2" id="KW-1185">Reference proteome</keyword>
<name>A0A498KVM8_MALDO</name>
<comment type="caution">
    <text evidence="1">The sequence shown here is derived from an EMBL/GenBank/DDBJ whole genome shotgun (WGS) entry which is preliminary data.</text>
</comment>